<evidence type="ECO:0000256" key="2">
    <source>
        <dbReference type="ARBA" id="ARBA00009072"/>
    </source>
</evidence>
<comment type="subcellular location">
    <subcellularLocation>
        <location evidence="1">Nucleus</location>
    </subcellularLocation>
</comment>
<keyword evidence="6" id="KW-1185">Reference proteome</keyword>
<evidence type="ECO:0000256" key="3">
    <source>
        <dbReference type="ARBA" id="ARBA00023242"/>
    </source>
</evidence>
<dbReference type="STRING" id="7232.A0A484B134"/>
<feature type="compositionally biased region" description="Polar residues" evidence="4">
    <location>
        <begin position="293"/>
        <end position="307"/>
    </location>
</feature>
<evidence type="ECO:0000313" key="5">
    <source>
        <dbReference type="EMBL" id="TDG41942.1"/>
    </source>
</evidence>
<protein>
    <recommendedName>
        <fullName evidence="7">Splicing factor ESS-2 homolog</fullName>
    </recommendedName>
</protein>
<gene>
    <name evidence="5" type="ORF">AWZ03_011631</name>
</gene>
<feature type="compositionally biased region" description="Low complexity" evidence="4">
    <location>
        <begin position="99"/>
        <end position="113"/>
    </location>
</feature>
<dbReference type="AlphaFoldDB" id="A0A484B134"/>
<accession>A0A484B134</accession>
<feature type="region of interest" description="Disordered" evidence="4">
    <location>
        <begin position="420"/>
        <end position="479"/>
    </location>
</feature>
<dbReference type="EMBL" id="LSRL02000284">
    <property type="protein sequence ID" value="TDG41942.1"/>
    <property type="molecule type" value="Genomic_DNA"/>
</dbReference>
<feature type="compositionally biased region" description="Polar residues" evidence="4">
    <location>
        <begin position="426"/>
        <end position="436"/>
    </location>
</feature>
<evidence type="ECO:0008006" key="7">
    <source>
        <dbReference type="Google" id="ProtNLM"/>
    </source>
</evidence>
<dbReference type="Proteomes" id="UP000295192">
    <property type="component" value="Unassembled WGS sequence"/>
</dbReference>
<dbReference type="KEGG" id="dnv:108656695"/>
<dbReference type="OrthoDB" id="19679at2759"/>
<evidence type="ECO:0000313" key="6">
    <source>
        <dbReference type="Proteomes" id="UP000295192"/>
    </source>
</evidence>
<dbReference type="PANTHER" id="PTHR12940">
    <property type="entry name" value="ES-2 PROTEIN - RELATED"/>
    <property type="match status" value="1"/>
</dbReference>
<evidence type="ECO:0000256" key="4">
    <source>
        <dbReference type="SAM" id="MobiDB-lite"/>
    </source>
</evidence>
<feature type="compositionally biased region" description="Low complexity" evidence="4">
    <location>
        <begin position="137"/>
        <end position="153"/>
    </location>
</feature>
<proteinExistence type="inferred from homology"/>
<keyword evidence="3" id="KW-0539">Nucleus</keyword>
<comment type="similarity">
    <text evidence="2">Belongs to the ESS2 family.</text>
</comment>
<dbReference type="GO" id="GO:0071013">
    <property type="term" value="C:catalytic step 2 spliceosome"/>
    <property type="evidence" value="ECO:0007669"/>
    <property type="project" value="TreeGrafter"/>
</dbReference>
<feature type="region of interest" description="Disordered" evidence="4">
    <location>
        <begin position="98"/>
        <end position="159"/>
    </location>
</feature>
<dbReference type="OMA" id="AQNDYLD"/>
<reference evidence="5 6" key="1">
    <citation type="journal article" date="2019" name="J. Hered.">
        <title>An Improved Genome Assembly for Drosophila navojoa, the Basal Species in the mojavensis Cluster.</title>
        <authorList>
            <person name="Vanderlinde T."/>
            <person name="Dupim E.G."/>
            <person name="Nazario-Yepiz N.O."/>
            <person name="Carvalho A.B."/>
        </authorList>
    </citation>
    <scope>NUCLEOTIDE SEQUENCE [LARGE SCALE GENOMIC DNA]</scope>
    <source>
        <strain evidence="5">Navoj_Jal97</strain>
        <tissue evidence="5">Whole organism</tissue>
    </source>
</reference>
<dbReference type="Pfam" id="PF09751">
    <property type="entry name" value="Es2"/>
    <property type="match status" value="1"/>
</dbReference>
<evidence type="ECO:0000256" key="1">
    <source>
        <dbReference type="ARBA" id="ARBA00004123"/>
    </source>
</evidence>
<organism evidence="5 6">
    <name type="scientific">Drosophila navojoa</name>
    <name type="common">Fruit fly</name>
    <dbReference type="NCBI Taxonomy" id="7232"/>
    <lineage>
        <taxon>Eukaryota</taxon>
        <taxon>Metazoa</taxon>
        <taxon>Ecdysozoa</taxon>
        <taxon>Arthropoda</taxon>
        <taxon>Hexapoda</taxon>
        <taxon>Insecta</taxon>
        <taxon>Pterygota</taxon>
        <taxon>Neoptera</taxon>
        <taxon>Endopterygota</taxon>
        <taxon>Diptera</taxon>
        <taxon>Brachycera</taxon>
        <taxon>Muscomorpha</taxon>
        <taxon>Ephydroidea</taxon>
        <taxon>Drosophilidae</taxon>
        <taxon>Drosophila</taxon>
    </lineage>
</organism>
<sequence>MTDIPKTPSTPGSRAIEVAKVQDRELAQFKMPLPSSTDGRKHKPKILTEERYIEEMSKIIQRDFFPDLERLRAQNDYLDAESRRDFLQMAEIRARYSLGRGSTTGSRRNSRNNAMSPATFETPLSTANAGATPLPNTPNSTTSSQKSSVSQSTAEGGCQDTISRKMSLDSFLHNYTSEDNQSFQEIIETAEMKLRQKYAVLYNHEQLSTDQLKRALMLPGIEEQFDTPDPLRKIETWKYTNKNSVMYVPDGVEMSEQENLKHQERKLTIQHDATRLPATCQLEAETNPPDANANKNPTSEEPSTNTPRIRGFDLLRSPSPQPGKAFSPIMTWGEIDGTPFRLDGGDTPLRHMPGPSFHINENSRRENIAIALAEKVSEKMRNQKQQALNTARRNIGSPFVRSSMERLASMSPAARRLATGKLGLRSTHTPLLTPSPATGKRKAPSVVRTMQSMVNSKQTPAKSTPTGAATPIDTGSTLTDDLLKIPANSRRSAAADFF</sequence>
<feature type="region of interest" description="Disordered" evidence="4">
    <location>
        <begin position="284"/>
        <end position="322"/>
    </location>
</feature>
<dbReference type="PANTHER" id="PTHR12940:SF0">
    <property type="entry name" value="SPLICING FACTOR ESS-2 HOMOLOG"/>
    <property type="match status" value="1"/>
</dbReference>
<dbReference type="InterPro" id="IPR019148">
    <property type="entry name" value="Nuclear_protein_DGCR14_ESS-2"/>
</dbReference>
<comment type="caution">
    <text evidence="5">The sequence shown here is derived from an EMBL/GenBank/DDBJ whole genome shotgun (WGS) entry which is preliminary data.</text>
</comment>
<name>A0A484B134_DRONA</name>
<feature type="compositionally biased region" description="Polar residues" evidence="4">
    <location>
        <begin position="448"/>
        <end position="479"/>
    </location>
</feature>